<dbReference type="PIRSF" id="PIRSF006247">
    <property type="entry name" value="TrkH"/>
    <property type="match status" value="1"/>
</dbReference>
<dbReference type="Pfam" id="PF02386">
    <property type="entry name" value="TrkH"/>
    <property type="match status" value="1"/>
</dbReference>
<dbReference type="OrthoDB" id="9810952at2"/>
<feature type="binding site" evidence="12">
    <location>
        <position position="111"/>
    </location>
    <ligand>
        <name>K(+)</name>
        <dbReference type="ChEBI" id="CHEBI:29103"/>
    </ligand>
</feature>
<evidence type="ECO:0000256" key="13">
    <source>
        <dbReference type="SAM" id="Phobius"/>
    </source>
</evidence>
<feature type="transmembrane region" description="Helical" evidence="13">
    <location>
        <begin position="234"/>
        <end position="259"/>
    </location>
</feature>
<feature type="transmembrane region" description="Helical" evidence="13">
    <location>
        <begin position="36"/>
        <end position="56"/>
    </location>
</feature>
<accession>A0A2P7PYV2</accession>
<feature type="transmembrane region" description="Helical" evidence="13">
    <location>
        <begin position="454"/>
        <end position="474"/>
    </location>
</feature>
<keyword evidence="12" id="KW-0479">Metal-binding</keyword>
<keyword evidence="5" id="KW-0997">Cell inner membrane</keyword>
<gene>
    <name evidence="14" type="ORF">UF10_08495</name>
</gene>
<feature type="transmembrane region" description="Helical" evidence="13">
    <location>
        <begin position="330"/>
        <end position="349"/>
    </location>
</feature>
<dbReference type="PANTHER" id="PTHR32024:SF2">
    <property type="entry name" value="TRK SYSTEM POTASSIUM UPTAKE PROTEIN TRKG-RELATED"/>
    <property type="match status" value="1"/>
</dbReference>
<evidence type="ECO:0000256" key="1">
    <source>
        <dbReference type="ARBA" id="ARBA00004429"/>
    </source>
</evidence>
<feature type="transmembrane region" description="Helical" evidence="13">
    <location>
        <begin position="271"/>
        <end position="289"/>
    </location>
</feature>
<dbReference type="PANTHER" id="PTHR32024">
    <property type="entry name" value="TRK SYSTEM POTASSIUM UPTAKE PROTEIN TRKG-RELATED"/>
    <property type="match status" value="1"/>
</dbReference>
<keyword evidence="8 12" id="KW-0630">Potassium</keyword>
<keyword evidence="7 13" id="KW-0812">Transmembrane</keyword>
<protein>
    <submittedName>
        <fullName evidence="14">Potassium transporter KefA</fullName>
    </submittedName>
</protein>
<feature type="transmembrane region" description="Helical" evidence="13">
    <location>
        <begin position="132"/>
        <end position="152"/>
    </location>
</feature>
<evidence type="ECO:0000256" key="12">
    <source>
        <dbReference type="PIRSR" id="PIRSR006247-1"/>
    </source>
</evidence>
<dbReference type="RefSeq" id="WP_106777382.1">
    <property type="nucleotide sequence ID" value="NZ_JYGE01000007.1"/>
</dbReference>
<feature type="transmembrane region" description="Helical" evidence="13">
    <location>
        <begin position="392"/>
        <end position="412"/>
    </location>
</feature>
<proteinExistence type="inferred from homology"/>
<feature type="binding site" evidence="12">
    <location>
        <position position="219"/>
    </location>
    <ligand>
        <name>K(+)</name>
        <dbReference type="ChEBI" id="CHEBI:29103"/>
    </ligand>
</feature>
<dbReference type="GO" id="GO:0046872">
    <property type="term" value="F:metal ion binding"/>
    <property type="evidence" value="ECO:0007669"/>
    <property type="project" value="UniProtKB-KW"/>
</dbReference>
<keyword evidence="6" id="KW-0633">Potassium transport</keyword>
<feature type="binding site" evidence="12">
    <location>
        <position position="314"/>
    </location>
    <ligand>
        <name>K(+)</name>
        <dbReference type="ChEBI" id="CHEBI:29103"/>
    </ligand>
</feature>
<comment type="similarity">
    <text evidence="2">Belongs to the TrkH potassium transport family.</text>
</comment>
<comment type="subcellular location">
    <subcellularLocation>
        <location evidence="1">Cell inner membrane</location>
        <topology evidence="1">Multi-pass membrane protein</topology>
    </subcellularLocation>
</comment>
<dbReference type="EMBL" id="JYGE01000007">
    <property type="protein sequence ID" value="PSJ30889.1"/>
    <property type="molecule type" value="Genomic_DNA"/>
</dbReference>
<reference evidence="14" key="1">
    <citation type="thesis" date="2015" institute="Rutgers" country="The State University of New Jersey, 14 College Farm Rd., New Brunswick, NJ, USA">
        <title>Ammonia toxicity in bacteria and its implications for treatment of and resource recovery from highly nitrogenous organic wastes.</title>
        <authorList>
            <person name="Luther A.K."/>
        </authorList>
    </citation>
    <scope>NUCLEOTIDE SEQUENCE</scope>
    <source>
        <strain evidence="14">RT-10B</strain>
    </source>
</reference>
<evidence type="ECO:0000256" key="10">
    <source>
        <dbReference type="ARBA" id="ARBA00023065"/>
    </source>
</evidence>
<feature type="transmembrane region" description="Helical" evidence="13">
    <location>
        <begin position="182"/>
        <end position="200"/>
    </location>
</feature>
<dbReference type="Proteomes" id="UP000241434">
    <property type="component" value="Unassembled WGS sequence"/>
</dbReference>
<evidence type="ECO:0000256" key="4">
    <source>
        <dbReference type="ARBA" id="ARBA00022475"/>
    </source>
</evidence>
<keyword evidence="11 13" id="KW-0472">Membrane</keyword>
<evidence type="ECO:0000313" key="15">
    <source>
        <dbReference type="Proteomes" id="UP000241434"/>
    </source>
</evidence>
<evidence type="ECO:0000256" key="7">
    <source>
        <dbReference type="ARBA" id="ARBA00022692"/>
    </source>
</evidence>
<keyword evidence="9 13" id="KW-1133">Transmembrane helix</keyword>
<keyword evidence="4" id="KW-1003">Cell membrane</keyword>
<dbReference type="GO" id="GO:0005886">
    <property type="term" value="C:plasma membrane"/>
    <property type="evidence" value="ECO:0007669"/>
    <property type="project" value="UniProtKB-SubCell"/>
</dbReference>
<name>A0A2P7PYV2_9FIRM</name>
<sequence length="483" mass="53460">MNYEMIVYVLLNIAKIEGVLMLIPGVVSLLYGEYDVAKIIFLIAIFFAAIGFIFTIKKPRKLDIFAKDGLFIVGIAWIAFSIIGALPFYLTGSINGFINAFFETVSGFTTTGSTILTDIEALPNGIQFWRAFTHWIGGMGVLVFVMAIIPLAGSRSMNIMKAEMPGPTVDKIVPKAKQTAKILYLIYIGLTIVQILFLMAGKMPLFDSIIHAFSTAGTGGFSNKGSSVGYYDSAYIDGVITVFMILFGINFNLFYLAILKKFKRIFQSEELRVYLSIIAISTILITFNIRNMYPSIMKAFRYASFQVASIITTTGFMTADFNVWPMFSKAILLLIMIVGGCAGSTAGGLKVSRILIMAKHIKSEVKRMIHPRAMVGVTIDKKPVESSLISSVLAYCLIYFSLIVISFLLISINEFDFETSFTSVITCINNVGPGISSIVGPTGNFSTFSVFSKLVLSFDMLLGRLEIFPILLLFSPRMYKRRF</sequence>
<evidence type="ECO:0000256" key="11">
    <source>
        <dbReference type="ARBA" id="ARBA00023136"/>
    </source>
</evidence>
<comment type="caution">
    <text evidence="14">The sequence shown here is derived from an EMBL/GenBank/DDBJ whole genome shotgun (WGS) entry which is preliminary data.</text>
</comment>
<evidence type="ECO:0000256" key="9">
    <source>
        <dbReference type="ARBA" id="ARBA00022989"/>
    </source>
</evidence>
<evidence type="ECO:0000256" key="8">
    <source>
        <dbReference type="ARBA" id="ARBA00022958"/>
    </source>
</evidence>
<evidence type="ECO:0000256" key="5">
    <source>
        <dbReference type="ARBA" id="ARBA00022519"/>
    </source>
</evidence>
<feature type="binding site" evidence="12">
    <location>
        <position position="313"/>
    </location>
    <ligand>
        <name>K(+)</name>
        <dbReference type="ChEBI" id="CHEBI:29103"/>
    </ligand>
</feature>
<feature type="binding site" evidence="12">
    <location>
        <position position="110"/>
    </location>
    <ligand>
        <name>K(+)</name>
        <dbReference type="ChEBI" id="CHEBI:29103"/>
    </ligand>
</feature>
<feature type="transmembrane region" description="Helical" evidence="13">
    <location>
        <begin position="68"/>
        <end position="90"/>
    </location>
</feature>
<evidence type="ECO:0000256" key="6">
    <source>
        <dbReference type="ARBA" id="ARBA00022538"/>
    </source>
</evidence>
<dbReference type="GO" id="GO:0015379">
    <property type="term" value="F:potassium:chloride symporter activity"/>
    <property type="evidence" value="ECO:0007669"/>
    <property type="project" value="InterPro"/>
</dbReference>
<feature type="binding site" evidence="12">
    <location>
        <position position="430"/>
    </location>
    <ligand>
        <name>K(+)</name>
        <dbReference type="ChEBI" id="CHEBI:29103"/>
    </ligand>
</feature>
<keyword evidence="10" id="KW-0406">Ion transport</keyword>
<dbReference type="InterPro" id="IPR003445">
    <property type="entry name" value="Cat_transpt"/>
</dbReference>
<dbReference type="InterPro" id="IPR004772">
    <property type="entry name" value="TrkH"/>
</dbReference>
<evidence type="ECO:0000256" key="2">
    <source>
        <dbReference type="ARBA" id="ARBA00009137"/>
    </source>
</evidence>
<evidence type="ECO:0000313" key="14">
    <source>
        <dbReference type="EMBL" id="PSJ30889.1"/>
    </source>
</evidence>
<keyword evidence="15" id="KW-1185">Reference proteome</keyword>
<feature type="binding site" evidence="12">
    <location>
        <position position="431"/>
    </location>
    <ligand>
        <name>K(+)</name>
        <dbReference type="ChEBI" id="CHEBI:29103"/>
    </ligand>
</feature>
<evidence type="ECO:0000256" key="3">
    <source>
        <dbReference type="ARBA" id="ARBA00022448"/>
    </source>
</evidence>
<keyword evidence="3" id="KW-0813">Transport</keyword>
<organism evidence="14 15">
    <name type="scientific">Peptostreptococcus russellii</name>
    <dbReference type="NCBI Taxonomy" id="215200"/>
    <lineage>
        <taxon>Bacteria</taxon>
        <taxon>Bacillati</taxon>
        <taxon>Bacillota</taxon>
        <taxon>Clostridia</taxon>
        <taxon>Peptostreptococcales</taxon>
        <taxon>Peptostreptococcaceae</taxon>
        <taxon>Peptostreptococcus</taxon>
    </lineage>
</organism>
<dbReference type="AlphaFoldDB" id="A0A2P7PYV2"/>
<feature type="transmembrane region" description="Helical" evidence="13">
    <location>
        <begin position="7"/>
        <end position="30"/>
    </location>
</feature>